<keyword evidence="5" id="KW-0479">Metal-binding</keyword>
<keyword evidence="3" id="KW-0808">Transferase</keyword>
<accession>A0A6C0F4N8</accession>
<evidence type="ECO:0000256" key="8">
    <source>
        <dbReference type="ARBA" id="ARBA00022989"/>
    </source>
</evidence>
<evidence type="ECO:0000256" key="10">
    <source>
        <dbReference type="SAM" id="MobiDB-lite"/>
    </source>
</evidence>
<keyword evidence="9" id="KW-0472">Membrane</keyword>
<evidence type="ECO:0000256" key="7">
    <source>
        <dbReference type="ARBA" id="ARBA00022833"/>
    </source>
</evidence>
<evidence type="ECO:0000313" key="12">
    <source>
        <dbReference type="EMBL" id="QHT36112.1"/>
    </source>
</evidence>
<dbReference type="GO" id="GO:0016740">
    <property type="term" value="F:transferase activity"/>
    <property type="evidence" value="ECO:0007669"/>
    <property type="project" value="UniProtKB-KW"/>
</dbReference>
<dbReference type="InterPro" id="IPR001841">
    <property type="entry name" value="Znf_RING"/>
</dbReference>
<feature type="domain" description="RING-type" evidence="11">
    <location>
        <begin position="168"/>
        <end position="210"/>
    </location>
</feature>
<evidence type="ECO:0000256" key="6">
    <source>
        <dbReference type="ARBA" id="ARBA00022771"/>
    </source>
</evidence>
<evidence type="ECO:0000256" key="9">
    <source>
        <dbReference type="ARBA" id="ARBA00023136"/>
    </source>
</evidence>
<dbReference type="SUPFAM" id="SSF57850">
    <property type="entry name" value="RING/U-box"/>
    <property type="match status" value="1"/>
</dbReference>
<keyword evidence="7" id="KW-0862">Zinc</keyword>
<comment type="subcellular location">
    <subcellularLocation>
        <location evidence="1">Membrane</location>
        <topology evidence="1">Single-pass membrane protein</topology>
    </subcellularLocation>
</comment>
<evidence type="ECO:0000256" key="3">
    <source>
        <dbReference type="ARBA" id="ARBA00022679"/>
    </source>
</evidence>
<dbReference type="PANTHER" id="PTHR46913">
    <property type="entry name" value="RING-H2 FINGER PROTEIN ATL16"/>
    <property type="match status" value="1"/>
</dbReference>
<organism evidence="12">
    <name type="scientific">viral metagenome</name>
    <dbReference type="NCBI Taxonomy" id="1070528"/>
    <lineage>
        <taxon>unclassified sequences</taxon>
        <taxon>metagenomes</taxon>
        <taxon>organismal metagenomes</taxon>
    </lineage>
</organism>
<proteinExistence type="predicted"/>
<dbReference type="PROSITE" id="PS50089">
    <property type="entry name" value="ZF_RING_2"/>
    <property type="match status" value="1"/>
</dbReference>
<comment type="pathway">
    <text evidence="2">Protein modification; protein ubiquitination.</text>
</comment>
<dbReference type="GO" id="GO:0016020">
    <property type="term" value="C:membrane"/>
    <property type="evidence" value="ECO:0007669"/>
    <property type="project" value="UniProtKB-SubCell"/>
</dbReference>
<dbReference type="Pfam" id="PF13639">
    <property type="entry name" value="zf-RING_2"/>
    <property type="match status" value="1"/>
</dbReference>
<dbReference type="PANTHER" id="PTHR46913:SF1">
    <property type="entry name" value="RING-H2 FINGER PROTEIN ATL16"/>
    <property type="match status" value="1"/>
</dbReference>
<evidence type="ECO:0000256" key="5">
    <source>
        <dbReference type="ARBA" id="ARBA00022723"/>
    </source>
</evidence>
<dbReference type="InterPro" id="IPR044600">
    <property type="entry name" value="ATL1/ATL16-like"/>
</dbReference>
<feature type="region of interest" description="Disordered" evidence="10">
    <location>
        <begin position="54"/>
        <end position="73"/>
    </location>
</feature>
<dbReference type="GO" id="GO:0016567">
    <property type="term" value="P:protein ubiquitination"/>
    <property type="evidence" value="ECO:0007669"/>
    <property type="project" value="InterPro"/>
</dbReference>
<dbReference type="AlphaFoldDB" id="A0A6C0F4N8"/>
<evidence type="ECO:0000256" key="1">
    <source>
        <dbReference type="ARBA" id="ARBA00004167"/>
    </source>
</evidence>
<name>A0A6C0F4N8_9ZZZZ</name>
<evidence type="ECO:0000256" key="2">
    <source>
        <dbReference type="ARBA" id="ARBA00004906"/>
    </source>
</evidence>
<dbReference type="Gene3D" id="3.30.40.10">
    <property type="entry name" value="Zinc/RING finger domain, C3HC4 (zinc finger)"/>
    <property type="match status" value="1"/>
</dbReference>
<feature type="compositionally biased region" description="Basic and acidic residues" evidence="10">
    <location>
        <begin position="54"/>
        <end position="64"/>
    </location>
</feature>
<feature type="region of interest" description="Disordered" evidence="10">
    <location>
        <begin position="217"/>
        <end position="279"/>
    </location>
</feature>
<feature type="compositionally biased region" description="Polar residues" evidence="10">
    <location>
        <begin position="260"/>
        <end position="279"/>
    </location>
</feature>
<feature type="compositionally biased region" description="Polar residues" evidence="10">
    <location>
        <begin position="217"/>
        <end position="234"/>
    </location>
</feature>
<evidence type="ECO:0000256" key="4">
    <source>
        <dbReference type="ARBA" id="ARBA00022692"/>
    </source>
</evidence>
<dbReference type="EMBL" id="MN739030">
    <property type="protein sequence ID" value="QHT36112.1"/>
    <property type="molecule type" value="Genomic_DNA"/>
</dbReference>
<keyword evidence="4" id="KW-0812">Transmembrane</keyword>
<keyword evidence="6" id="KW-0863">Zinc-finger</keyword>
<dbReference type="GO" id="GO:0008270">
    <property type="term" value="F:zinc ion binding"/>
    <property type="evidence" value="ECO:0007669"/>
    <property type="project" value="UniProtKB-KW"/>
</dbReference>
<keyword evidence="8" id="KW-1133">Transmembrane helix</keyword>
<evidence type="ECO:0000259" key="11">
    <source>
        <dbReference type="PROSITE" id="PS50089"/>
    </source>
</evidence>
<feature type="compositionally biased region" description="Acidic residues" evidence="10">
    <location>
        <begin position="239"/>
        <end position="256"/>
    </location>
</feature>
<protein>
    <recommendedName>
        <fullName evidence="11">RING-type domain-containing protein</fullName>
    </recommendedName>
</protein>
<reference evidence="12" key="1">
    <citation type="journal article" date="2020" name="Nature">
        <title>Giant virus diversity and host interactions through global metagenomics.</title>
        <authorList>
            <person name="Schulz F."/>
            <person name="Roux S."/>
            <person name="Paez-Espino D."/>
            <person name="Jungbluth S."/>
            <person name="Walsh D.A."/>
            <person name="Denef V.J."/>
            <person name="McMahon K.D."/>
            <person name="Konstantinidis K.T."/>
            <person name="Eloe-Fadrosh E.A."/>
            <person name="Kyrpides N.C."/>
            <person name="Woyke T."/>
        </authorList>
    </citation>
    <scope>NUCLEOTIDE SEQUENCE</scope>
    <source>
        <strain evidence="12">GVMAG-M-3300009182-46</strain>
    </source>
</reference>
<sequence>MSNRGTFSNDQRIMLNFYLAAYNDIRRDIDHLYESLDYIVGHINTLSRNVESHRADNVNRHDSRSNTNRHRSSRTADSIINDYLYNDFSIPRFSRNNIRQTTPHINVLPRQNTSATENPIWARSRAQVFDLLGQFYNNVPVVPTREEIDRATRRIVYREIESPLNSTCMICLDRFQPDDSVIQIIHCGHIFNEDSINVWFRANVRCPICRHDIREASSPTQPLTSNTETIPSTENVDHENEDEGEDEGEDEDEGEENNNPHLESNTNNDPSHNSSPSETARNLFAGAQNFRVERNPTTNSIDRISYDLTDDNLISSITNLAGDLLFGHVNTNTNTNTSTSAPIQYNNGNQRFVYDPSNNMVLFETYFQSGL</sequence>
<dbReference type="InterPro" id="IPR013083">
    <property type="entry name" value="Znf_RING/FYVE/PHD"/>
</dbReference>